<comment type="caution">
    <text evidence="15">The sequence shown here is derived from an EMBL/GenBank/DDBJ whole genome shotgun (WGS) entry which is preliminary data.</text>
</comment>
<sequence>MAAAIVIVLGDIGRSPRMMNHARSLIATDYIVHMIGYNETKLPNDLINNEKLKIYSLTSSILNKIKSMPRYLFLLYALLRIIIESFQLLLVILTIKNAKFILIQNPPSIPTIFLALLGSWLKNIPLCIDWHNYGFSLLQIAKKSSKIVKIAYAYEKVLGKFSDGNFCVSNRMKKHLEETMGIKSTTLYDKPRRNLAESSKNMRDELNLRGFLIVSSTSFTEDEDFSIVISALDKLETVLTETEYITLVITGKGPLKDYYKNLISQKTWKKSKVIFAWLEAEDYPTLLKQADLGVCLHISSSGYDLPMKVVDMHAAALPALAFYYDTIEELVISGRNGDTFKNSQDLAEKIEFLIRNPSLLKKYRDELLKEKKENYWEDVWVKAAKPVLNGMPKNKASSWIFRIILSICIAKLITYLFF</sequence>
<keyword evidence="5 13" id="KW-0812">Transmembrane</keyword>
<proteinExistence type="predicted"/>
<evidence type="ECO:0000313" key="15">
    <source>
        <dbReference type="EMBL" id="CAG9333818.1"/>
    </source>
</evidence>
<evidence type="ECO:0000256" key="4">
    <source>
        <dbReference type="ARBA" id="ARBA00022679"/>
    </source>
</evidence>
<keyword evidence="4" id="KW-0808">Transferase</keyword>
<feature type="transmembrane region" description="Helical" evidence="13">
    <location>
        <begin position="399"/>
        <end position="417"/>
    </location>
</feature>
<gene>
    <name evidence="15" type="ORF">BSTOLATCC_MIC59631</name>
</gene>
<evidence type="ECO:0000256" key="2">
    <source>
        <dbReference type="ARBA" id="ARBA00004922"/>
    </source>
</evidence>
<evidence type="ECO:0000256" key="13">
    <source>
        <dbReference type="SAM" id="Phobius"/>
    </source>
</evidence>
<evidence type="ECO:0000256" key="6">
    <source>
        <dbReference type="ARBA" id="ARBA00022824"/>
    </source>
</evidence>
<evidence type="ECO:0000256" key="7">
    <source>
        <dbReference type="ARBA" id="ARBA00022989"/>
    </source>
</evidence>
<evidence type="ECO:0000256" key="1">
    <source>
        <dbReference type="ARBA" id="ARBA00004389"/>
    </source>
</evidence>
<comment type="catalytic activity">
    <reaction evidence="12">
        <text>an N,N'-diacetylchitobiosyl-diphospho-di-trans,poly-cis-dolichol + GDP-alpha-D-mannose = a beta-D-Man-(1-&gt;4)-beta-D-GlcNAc-(1-&gt;4)-alpha-D-GlcNAc-diphospho-di-trans,poly-cis-dolichol + GDP + H(+)</text>
        <dbReference type="Rhea" id="RHEA:13865"/>
        <dbReference type="Rhea" id="RHEA-COMP:19510"/>
        <dbReference type="Rhea" id="RHEA-COMP:19511"/>
        <dbReference type="ChEBI" id="CHEBI:15378"/>
        <dbReference type="ChEBI" id="CHEBI:57269"/>
        <dbReference type="ChEBI" id="CHEBI:57527"/>
        <dbReference type="ChEBI" id="CHEBI:58189"/>
        <dbReference type="ChEBI" id="CHEBI:58472"/>
        <dbReference type="EC" id="2.4.1.142"/>
    </reaction>
    <physiologicalReaction direction="left-to-right" evidence="12">
        <dbReference type="Rhea" id="RHEA:13866"/>
    </physiologicalReaction>
</comment>
<reference evidence="15" key="1">
    <citation type="submission" date="2021-09" db="EMBL/GenBank/DDBJ databases">
        <authorList>
            <consortium name="AG Swart"/>
            <person name="Singh M."/>
            <person name="Singh A."/>
            <person name="Seah K."/>
            <person name="Emmerich C."/>
        </authorList>
    </citation>
    <scope>NUCLEOTIDE SEQUENCE</scope>
    <source>
        <strain evidence="15">ATCC30299</strain>
    </source>
</reference>
<keyword evidence="3" id="KW-0328">Glycosyltransferase</keyword>
<evidence type="ECO:0000256" key="8">
    <source>
        <dbReference type="ARBA" id="ARBA00023136"/>
    </source>
</evidence>
<evidence type="ECO:0000256" key="10">
    <source>
        <dbReference type="ARBA" id="ARBA00031566"/>
    </source>
</evidence>
<dbReference type="EMBL" id="CAJZBQ010000057">
    <property type="protein sequence ID" value="CAG9333818.1"/>
    <property type="molecule type" value="Genomic_DNA"/>
</dbReference>
<comment type="pathway">
    <text evidence="2">Protein modification; protein glycosylation.</text>
</comment>
<dbReference type="PANTHER" id="PTHR13036:SF0">
    <property type="entry name" value="CHITOBIOSYLDIPHOSPHODOLICHOL BETA-MANNOSYLTRANSFERASE"/>
    <property type="match status" value="1"/>
</dbReference>
<evidence type="ECO:0000256" key="12">
    <source>
        <dbReference type="ARBA" id="ARBA00045071"/>
    </source>
</evidence>
<keyword evidence="16" id="KW-1185">Reference proteome</keyword>
<keyword evidence="6" id="KW-0256">Endoplasmic reticulum</keyword>
<name>A0AAU9K9G7_9CILI</name>
<evidence type="ECO:0000256" key="9">
    <source>
        <dbReference type="ARBA" id="ARBA00031434"/>
    </source>
</evidence>
<keyword evidence="7 13" id="KW-1133">Transmembrane helix</keyword>
<feature type="domain" description="Glycosyl transferase family 1" evidence="14">
    <location>
        <begin position="208"/>
        <end position="364"/>
    </location>
</feature>
<evidence type="ECO:0000259" key="14">
    <source>
        <dbReference type="Pfam" id="PF00534"/>
    </source>
</evidence>
<dbReference type="InterPro" id="IPR026051">
    <property type="entry name" value="ALG1-like"/>
</dbReference>
<dbReference type="GO" id="GO:0004578">
    <property type="term" value="F:chitobiosyldiphosphodolichol beta-mannosyltransferase activity"/>
    <property type="evidence" value="ECO:0007669"/>
    <property type="project" value="UniProtKB-EC"/>
</dbReference>
<organism evidence="15 16">
    <name type="scientific">Blepharisma stoltei</name>
    <dbReference type="NCBI Taxonomy" id="1481888"/>
    <lineage>
        <taxon>Eukaryota</taxon>
        <taxon>Sar</taxon>
        <taxon>Alveolata</taxon>
        <taxon>Ciliophora</taxon>
        <taxon>Postciliodesmatophora</taxon>
        <taxon>Heterotrichea</taxon>
        <taxon>Heterotrichida</taxon>
        <taxon>Blepharismidae</taxon>
        <taxon>Blepharisma</taxon>
    </lineage>
</organism>
<accession>A0AAU9K9G7</accession>
<comment type="subcellular location">
    <subcellularLocation>
        <location evidence="1">Endoplasmic reticulum membrane</location>
        <topology evidence="1">Single-pass membrane protein</topology>
    </subcellularLocation>
</comment>
<dbReference type="GO" id="GO:0005789">
    <property type="term" value="C:endoplasmic reticulum membrane"/>
    <property type="evidence" value="ECO:0007669"/>
    <property type="project" value="UniProtKB-SubCell"/>
</dbReference>
<keyword evidence="8 13" id="KW-0472">Membrane</keyword>
<evidence type="ECO:0000256" key="3">
    <source>
        <dbReference type="ARBA" id="ARBA00022676"/>
    </source>
</evidence>
<evidence type="ECO:0000313" key="16">
    <source>
        <dbReference type="Proteomes" id="UP001162131"/>
    </source>
</evidence>
<dbReference type="Pfam" id="PF00534">
    <property type="entry name" value="Glycos_transf_1"/>
    <property type="match status" value="1"/>
</dbReference>
<dbReference type="SUPFAM" id="SSF53756">
    <property type="entry name" value="UDP-Glycosyltransferase/glycogen phosphorylase"/>
    <property type="match status" value="1"/>
</dbReference>
<evidence type="ECO:0000256" key="11">
    <source>
        <dbReference type="ARBA" id="ARBA00033088"/>
    </source>
</evidence>
<dbReference type="PANTHER" id="PTHR13036">
    <property type="entry name" value="BETA1,4 MANNOSYLTRANSFERASE"/>
    <property type="match status" value="1"/>
</dbReference>
<dbReference type="AlphaFoldDB" id="A0AAU9K9G7"/>
<dbReference type="Proteomes" id="UP001162131">
    <property type="component" value="Unassembled WGS sequence"/>
</dbReference>
<dbReference type="Gene3D" id="3.40.50.2000">
    <property type="entry name" value="Glycogen Phosphorylase B"/>
    <property type="match status" value="2"/>
</dbReference>
<feature type="transmembrane region" description="Helical" evidence="13">
    <location>
        <begin position="71"/>
        <end position="95"/>
    </location>
</feature>
<protein>
    <recommendedName>
        <fullName evidence="10">Beta-1,4-mannosyltransferase</fullName>
    </recommendedName>
    <alternativeName>
        <fullName evidence="11">GDP-Man:GlcNAc2-PP-dolichol mannosyltransferase</fullName>
    </alternativeName>
    <alternativeName>
        <fullName evidence="9">GDP-mannose-dolichol diphosphochitobiose mannosyltransferase</fullName>
    </alternativeName>
</protein>
<evidence type="ECO:0000256" key="5">
    <source>
        <dbReference type="ARBA" id="ARBA00022692"/>
    </source>
</evidence>
<dbReference type="InterPro" id="IPR001296">
    <property type="entry name" value="Glyco_trans_1"/>
</dbReference>